<evidence type="ECO:0000313" key="14">
    <source>
        <dbReference type="Proteomes" id="UP000029843"/>
    </source>
</evidence>
<dbReference type="RefSeq" id="WP_052056159.1">
    <property type="nucleotide sequence ID" value="NZ_JQED01000003.1"/>
</dbReference>
<dbReference type="PROSITE" id="PS52016">
    <property type="entry name" value="TONB_DEPENDENT_REC_3"/>
    <property type="match status" value="1"/>
</dbReference>
<dbReference type="Gene3D" id="2.60.40.1120">
    <property type="entry name" value="Carboxypeptidase-like, regulatory domain"/>
    <property type="match status" value="1"/>
</dbReference>
<evidence type="ECO:0000259" key="12">
    <source>
        <dbReference type="Pfam" id="PF07715"/>
    </source>
</evidence>
<dbReference type="Gene3D" id="2.40.170.20">
    <property type="entry name" value="TonB-dependent receptor, beta-barrel domain"/>
    <property type="match status" value="1"/>
</dbReference>
<evidence type="ECO:0000256" key="6">
    <source>
        <dbReference type="ARBA" id="ARBA00023136"/>
    </source>
</evidence>
<comment type="caution">
    <text evidence="13">The sequence shown here is derived from an EMBL/GenBank/DDBJ whole genome shotgun (WGS) entry which is preliminary data.</text>
</comment>
<dbReference type="InterPro" id="IPR000531">
    <property type="entry name" value="Beta-barrel_TonB"/>
</dbReference>
<keyword evidence="5 9" id="KW-0798">TonB box</keyword>
<evidence type="ECO:0000256" key="3">
    <source>
        <dbReference type="ARBA" id="ARBA00022452"/>
    </source>
</evidence>
<organism evidence="13 14">
    <name type="scientific">Colwellia psychrerythraea</name>
    <name type="common">Vibrio psychroerythus</name>
    <dbReference type="NCBI Taxonomy" id="28229"/>
    <lineage>
        <taxon>Bacteria</taxon>
        <taxon>Pseudomonadati</taxon>
        <taxon>Pseudomonadota</taxon>
        <taxon>Gammaproteobacteria</taxon>
        <taxon>Alteromonadales</taxon>
        <taxon>Colwelliaceae</taxon>
        <taxon>Colwellia</taxon>
    </lineage>
</organism>
<dbReference type="EMBL" id="JQED01000003">
    <property type="protein sequence ID" value="KGJ95260.1"/>
    <property type="molecule type" value="Genomic_DNA"/>
</dbReference>
<feature type="region of interest" description="Disordered" evidence="10">
    <location>
        <begin position="371"/>
        <end position="391"/>
    </location>
</feature>
<dbReference type="OrthoDB" id="9795928at2"/>
<dbReference type="PANTHER" id="PTHR30069">
    <property type="entry name" value="TONB-DEPENDENT OUTER MEMBRANE RECEPTOR"/>
    <property type="match status" value="1"/>
</dbReference>
<evidence type="ECO:0000256" key="9">
    <source>
        <dbReference type="RuleBase" id="RU003357"/>
    </source>
</evidence>
<dbReference type="InterPro" id="IPR036942">
    <property type="entry name" value="Beta-barrel_TonB_sf"/>
</dbReference>
<accession>A0A099KYI2</accession>
<evidence type="ECO:0000256" key="7">
    <source>
        <dbReference type="ARBA" id="ARBA00023237"/>
    </source>
</evidence>
<gene>
    <name evidence="13" type="ORF">ND2E_1042</name>
</gene>
<feature type="domain" description="TonB-dependent receptor plug" evidence="12">
    <location>
        <begin position="140"/>
        <end position="243"/>
    </location>
</feature>
<evidence type="ECO:0000256" key="5">
    <source>
        <dbReference type="ARBA" id="ARBA00023077"/>
    </source>
</evidence>
<name>A0A099KYI2_COLPS</name>
<evidence type="ECO:0000256" key="8">
    <source>
        <dbReference type="PROSITE-ProRule" id="PRU01360"/>
    </source>
</evidence>
<keyword evidence="4 8" id="KW-0812">Transmembrane</keyword>
<evidence type="ECO:0000256" key="4">
    <source>
        <dbReference type="ARBA" id="ARBA00022692"/>
    </source>
</evidence>
<comment type="subcellular location">
    <subcellularLocation>
        <location evidence="1 8">Cell outer membrane</location>
        <topology evidence="1 8">Multi-pass membrane protein</topology>
    </subcellularLocation>
</comment>
<dbReference type="Proteomes" id="UP000029843">
    <property type="component" value="Unassembled WGS sequence"/>
</dbReference>
<dbReference type="GO" id="GO:0009279">
    <property type="term" value="C:cell outer membrane"/>
    <property type="evidence" value="ECO:0007669"/>
    <property type="project" value="UniProtKB-SubCell"/>
</dbReference>
<dbReference type="Pfam" id="PF00593">
    <property type="entry name" value="TonB_dep_Rec_b-barrel"/>
    <property type="match status" value="1"/>
</dbReference>
<dbReference type="InterPro" id="IPR012910">
    <property type="entry name" value="Plug_dom"/>
</dbReference>
<feature type="region of interest" description="Disordered" evidence="10">
    <location>
        <begin position="303"/>
        <end position="341"/>
    </location>
</feature>
<keyword evidence="6 8" id="KW-0472">Membrane</keyword>
<dbReference type="Gene3D" id="2.170.130.10">
    <property type="entry name" value="TonB-dependent receptor, plug domain"/>
    <property type="match status" value="1"/>
</dbReference>
<dbReference type="PANTHER" id="PTHR30069:SF40">
    <property type="entry name" value="TONB-DEPENDENT RECEPTOR NMB0964-RELATED"/>
    <property type="match status" value="1"/>
</dbReference>
<evidence type="ECO:0000259" key="11">
    <source>
        <dbReference type="Pfam" id="PF00593"/>
    </source>
</evidence>
<feature type="domain" description="TonB-dependent receptor-like beta-barrel" evidence="11">
    <location>
        <begin position="401"/>
        <end position="813"/>
    </location>
</feature>
<dbReference type="GO" id="GO:0044718">
    <property type="term" value="P:siderophore transmembrane transport"/>
    <property type="evidence" value="ECO:0007669"/>
    <property type="project" value="TreeGrafter"/>
</dbReference>
<evidence type="ECO:0000313" key="13">
    <source>
        <dbReference type="EMBL" id="KGJ95260.1"/>
    </source>
</evidence>
<feature type="compositionally biased region" description="Acidic residues" evidence="10">
    <location>
        <begin position="312"/>
        <end position="326"/>
    </location>
</feature>
<sequence precursor="true">MSFSATKKSINTQLQSPIKTIVNATVLSTLSTVLCFSPNTFAQQLSGVVLNKQGQPIENAFVGLNGDSQQVRTNSEGIFNFTDVKEGTFELHISAKNYGHSNQHVIMKEEDITNLNVVLPRSVMEVIDVHATPLHTSSIESALPINVLSEDELKMKQAATLGETLKNEVGVHSSYYGPVASTPIIRGLDGPRVLITQNGLDVGDASRVGPDHVVATETSTATQIEVLRGPATLFYGSGAIGGVVNVVDDRVPTSSDDQVDYLLQYNDVANEQQASVNIQTGTDNIAFHLDAFWRDSKDYKLAGEADSHNEDHDEDHEDEHEEEHEEHEEHGDNRLANSASNSSGATFGSSYLFEDGFIGFSYGFMDREYGIPGHSHGEEHEDEHEDEHSEHIDHAEEAGVYAKMKQDRWQILGEYNFEQQFISRVATKFSYSDYQHQEIESGEVGTTFTNKSTEARVDLFHQNIAGWQGAWTIHYKDSDFKALGEEAFSPPAKSEMFAIAWLEEKHFGSVLLQLGARIEQVNIDADDSLIGFEESHQDHDEVHTEDEHDDHHETLVSFEQQSFTPMSASVGVVWNYQPGYNIGFSTALSQRAASAGELFSFGPHIGTNTFEVGAMFDVHQEGDEIHVELAEQAPSVETSLNFDLTFRKFNGDFGYVISAFYNRVDDYYYQRDTGLFFVEEHGHADEHEDEAGLPILVYQQDDVEMYGAEAQFVYQVSSSFKTSLIADYIRARLVNEDENDNLPRIPPMRVGAIFNYQADKFDSELSVSHYFEQDDIAELETSTDSYTMVDANFNYYINGVGDDLTVYLKGQNLTDEHARVHSSFLKEVAPLPGRNFSVGIRGSF</sequence>
<dbReference type="GO" id="GO:0015344">
    <property type="term" value="F:siderophore uptake transmembrane transporter activity"/>
    <property type="evidence" value="ECO:0007669"/>
    <property type="project" value="TreeGrafter"/>
</dbReference>
<dbReference type="AlphaFoldDB" id="A0A099KYI2"/>
<evidence type="ECO:0000256" key="10">
    <source>
        <dbReference type="SAM" id="MobiDB-lite"/>
    </source>
</evidence>
<comment type="similarity">
    <text evidence="8 9">Belongs to the TonB-dependent receptor family.</text>
</comment>
<dbReference type="InterPro" id="IPR039426">
    <property type="entry name" value="TonB-dep_rcpt-like"/>
</dbReference>
<dbReference type="PATRIC" id="fig|28229.4.peg.28"/>
<evidence type="ECO:0000256" key="1">
    <source>
        <dbReference type="ARBA" id="ARBA00004571"/>
    </source>
</evidence>
<dbReference type="InterPro" id="IPR008969">
    <property type="entry name" value="CarboxyPept-like_regulatory"/>
</dbReference>
<dbReference type="Pfam" id="PF13620">
    <property type="entry name" value="CarboxypepD_reg"/>
    <property type="match status" value="1"/>
</dbReference>
<keyword evidence="2 8" id="KW-0813">Transport</keyword>
<keyword evidence="13" id="KW-0675">Receptor</keyword>
<dbReference type="SUPFAM" id="SSF56935">
    <property type="entry name" value="Porins"/>
    <property type="match status" value="1"/>
</dbReference>
<reference evidence="13 14" key="1">
    <citation type="submission" date="2014-08" db="EMBL/GenBank/DDBJ databases">
        <title>Genomic and Phenotypic Diversity of Colwellia psychrerythraea strains from Disparate Marine Basins.</title>
        <authorList>
            <person name="Techtmann S.M."/>
            <person name="Stelling S.C."/>
            <person name="Utturkar S.M."/>
            <person name="Alshibli N."/>
            <person name="Harris A."/>
            <person name="Brown S.D."/>
            <person name="Hazen T.C."/>
        </authorList>
    </citation>
    <scope>NUCLEOTIDE SEQUENCE [LARGE SCALE GENOMIC DNA]</scope>
    <source>
        <strain evidence="13 14">ND2E</strain>
    </source>
</reference>
<proteinExistence type="inferred from homology"/>
<keyword evidence="7 8" id="KW-0998">Cell outer membrane</keyword>
<dbReference type="Pfam" id="PF07715">
    <property type="entry name" value="Plug"/>
    <property type="match status" value="1"/>
</dbReference>
<dbReference type="SUPFAM" id="SSF49464">
    <property type="entry name" value="Carboxypeptidase regulatory domain-like"/>
    <property type="match status" value="1"/>
</dbReference>
<evidence type="ECO:0000256" key="2">
    <source>
        <dbReference type="ARBA" id="ARBA00022448"/>
    </source>
</evidence>
<keyword evidence="3 8" id="KW-1134">Transmembrane beta strand</keyword>
<dbReference type="InterPro" id="IPR037066">
    <property type="entry name" value="Plug_dom_sf"/>
</dbReference>
<protein>
    <submittedName>
        <fullName evidence="13">TonB-dependent receptor plug</fullName>
    </submittedName>
</protein>